<comment type="caution">
    <text evidence="2">The sequence shown here is derived from an EMBL/GenBank/DDBJ whole genome shotgun (WGS) entry which is preliminary data.</text>
</comment>
<dbReference type="EMBL" id="PXNP01000015">
    <property type="protein sequence ID" value="PSF12235.1"/>
    <property type="molecule type" value="Genomic_DNA"/>
</dbReference>
<organism evidence="2 3">
    <name type="scientific">Marinobacter fuscus</name>
    <dbReference type="NCBI Taxonomy" id="2109942"/>
    <lineage>
        <taxon>Bacteria</taxon>
        <taxon>Pseudomonadati</taxon>
        <taxon>Pseudomonadota</taxon>
        <taxon>Gammaproteobacteria</taxon>
        <taxon>Pseudomonadales</taxon>
        <taxon>Marinobacteraceae</taxon>
        <taxon>Marinobacter</taxon>
    </lineage>
</organism>
<keyword evidence="1" id="KW-0732">Signal</keyword>
<dbReference type="OrthoDB" id="1491713at2"/>
<keyword evidence="3" id="KW-1185">Reference proteome</keyword>
<protein>
    <submittedName>
        <fullName evidence="2">Uncharacterized protein</fullName>
    </submittedName>
</protein>
<evidence type="ECO:0000313" key="2">
    <source>
        <dbReference type="EMBL" id="PSF12235.1"/>
    </source>
</evidence>
<feature type="chain" id="PRO_5015500028" evidence="1">
    <location>
        <begin position="20"/>
        <end position="244"/>
    </location>
</feature>
<reference evidence="2 3" key="1">
    <citation type="submission" date="2018-03" db="EMBL/GenBank/DDBJ databases">
        <title>Marinobacter brunus sp. nov., a marine bacterium of Gamma-proteobacteria isolated from the surface seawater of the South China Sea.</title>
        <authorList>
            <person name="Cheng H."/>
            <person name="Wu Y.-H."/>
            <person name="Xamxidin M."/>
            <person name="Xu X.-W."/>
        </authorList>
    </citation>
    <scope>NUCLEOTIDE SEQUENCE [LARGE SCALE GENOMIC DNA]</scope>
    <source>
        <strain evidence="2 3">NH169-3</strain>
    </source>
</reference>
<dbReference type="Proteomes" id="UP000239866">
    <property type="component" value="Unassembled WGS sequence"/>
</dbReference>
<gene>
    <name evidence="2" type="ORF">C7H09_04280</name>
</gene>
<dbReference type="AlphaFoldDB" id="A0A2T1KQ59"/>
<feature type="signal peptide" evidence="1">
    <location>
        <begin position="1"/>
        <end position="19"/>
    </location>
</feature>
<dbReference type="RefSeq" id="WP_106761388.1">
    <property type="nucleotide sequence ID" value="NZ_PXNP01000015.1"/>
</dbReference>
<sequence>MKPGFLLIIVLIPTLSATAATRFEFSGTAASGGTELYTEFHQVQGTCSDGQFAPKEHRVSYQRAGSDSLFAEKHLSYGEAPFTPSVSFRQPDFSEQLDIDYPNESEISIRWQAPESAPVAYELSRVNNLVVDAGFDHFVRANWAALNAGESLSFQFLAPTRGEHYEFTLEPISTGRLDADLEVQIRPAGLLLRFLVDPILLGYRADGALTHYLGLTNIRKNTDTNHTAHIRYQVLQLPNCELTR</sequence>
<evidence type="ECO:0000256" key="1">
    <source>
        <dbReference type="SAM" id="SignalP"/>
    </source>
</evidence>
<name>A0A2T1KQ59_9GAMM</name>
<accession>A0A2T1KQ59</accession>
<proteinExistence type="predicted"/>
<evidence type="ECO:0000313" key="3">
    <source>
        <dbReference type="Proteomes" id="UP000239866"/>
    </source>
</evidence>